<accession>A0AAQ3P5H0</accession>
<dbReference type="PANTHER" id="PTHR31376:SF3">
    <property type="entry name" value="PURINE PERMEASE 4-RELATED"/>
    <property type="match status" value="1"/>
</dbReference>
<feature type="transmembrane region" description="Helical" evidence="7">
    <location>
        <begin position="310"/>
        <end position="331"/>
    </location>
</feature>
<protein>
    <recommendedName>
        <fullName evidence="7">Probable purine permease</fullName>
    </recommendedName>
</protein>
<dbReference type="AlphaFoldDB" id="A0AAQ3P5H0"/>
<dbReference type="InterPro" id="IPR037185">
    <property type="entry name" value="EmrE-like"/>
</dbReference>
<dbReference type="InterPro" id="IPR030182">
    <property type="entry name" value="PUP_plant"/>
</dbReference>
<feature type="transmembrane region" description="Helical" evidence="7">
    <location>
        <begin position="180"/>
        <end position="201"/>
    </location>
</feature>
<dbReference type="Proteomes" id="UP001374535">
    <property type="component" value="Chromosome 2"/>
</dbReference>
<dbReference type="GO" id="GO:0015211">
    <property type="term" value="F:purine nucleoside transmembrane transporter activity"/>
    <property type="evidence" value="ECO:0007669"/>
    <property type="project" value="UniProtKB-UniRule"/>
</dbReference>
<evidence type="ECO:0000256" key="1">
    <source>
        <dbReference type="ARBA" id="ARBA00004141"/>
    </source>
</evidence>
<feature type="transmembrane region" description="Helical" evidence="7">
    <location>
        <begin position="403"/>
        <end position="424"/>
    </location>
</feature>
<comment type="similarity">
    <text evidence="2 7">Belongs to the purine permeases (TC 2.A.7.14) family.</text>
</comment>
<keyword evidence="3 7" id="KW-0813">Transport</keyword>
<feature type="transmembrane region" description="Helical" evidence="7">
    <location>
        <begin position="114"/>
        <end position="137"/>
    </location>
</feature>
<keyword evidence="5 7" id="KW-1133">Transmembrane helix</keyword>
<evidence type="ECO:0000256" key="2">
    <source>
        <dbReference type="ARBA" id="ARBA00006213"/>
    </source>
</evidence>
<feature type="transmembrane region" description="Helical" evidence="7">
    <location>
        <begin position="238"/>
        <end position="256"/>
    </location>
</feature>
<keyword evidence="4 7" id="KW-0812">Transmembrane</keyword>
<evidence type="ECO:0000256" key="7">
    <source>
        <dbReference type="RuleBase" id="RU368015"/>
    </source>
</evidence>
<evidence type="ECO:0000256" key="5">
    <source>
        <dbReference type="ARBA" id="ARBA00022989"/>
    </source>
</evidence>
<dbReference type="GO" id="GO:0005345">
    <property type="term" value="F:purine nucleobase transmembrane transporter activity"/>
    <property type="evidence" value="ECO:0007669"/>
    <property type="project" value="UniProtKB-UniRule"/>
</dbReference>
<feature type="transmembrane region" description="Helical" evidence="7">
    <location>
        <begin position="379"/>
        <end position="397"/>
    </location>
</feature>
<dbReference type="Pfam" id="PF16913">
    <property type="entry name" value="PUNUT"/>
    <property type="match status" value="1"/>
</dbReference>
<keyword evidence="9" id="KW-1185">Reference proteome</keyword>
<feature type="transmembrane region" description="Helical" evidence="7">
    <location>
        <begin position="207"/>
        <end position="231"/>
    </location>
</feature>
<dbReference type="SUPFAM" id="SSF103481">
    <property type="entry name" value="Multidrug resistance efflux transporter EmrE"/>
    <property type="match status" value="1"/>
</dbReference>
<feature type="transmembrane region" description="Helical" evidence="7">
    <location>
        <begin position="271"/>
        <end position="289"/>
    </location>
</feature>
<evidence type="ECO:0000313" key="8">
    <source>
        <dbReference type="EMBL" id="WVZ21310.1"/>
    </source>
</evidence>
<evidence type="ECO:0000256" key="4">
    <source>
        <dbReference type="ARBA" id="ARBA00022692"/>
    </source>
</evidence>
<feature type="transmembrane region" description="Helical" evidence="7">
    <location>
        <begin position="149"/>
        <end position="168"/>
    </location>
</feature>
<organism evidence="8 9">
    <name type="scientific">Vigna mungo</name>
    <name type="common">Black gram</name>
    <name type="synonym">Phaseolus mungo</name>
    <dbReference type="NCBI Taxonomy" id="3915"/>
    <lineage>
        <taxon>Eukaryota</taxon>
        <taxon>Viridiplantae</taxon>
        <taxon>Streptophyta</taxon>
        <taxon>Embryophyta</taxon>
        <taxon>Tracheophyta</taxon>
        <taxon>Spermatophyta</taxon>
        <taxon>Magnoliopsida</taxon>
        <taxon>eudicotyledons</taxon>
        <taxon>Gunneridae</taxon>
        <taxon>Pentapetalae</taxon>
        <taxon>rosids</taxon>
        <taxon>fabids</taxon>
        <taxon>Fabales</taxon>
        <taxon>Fabaceae</taxon>
        <taxon>Papilionoideae</taxon>
        <taxon>50 kb inversion clade</taxon>
        <taxon>NPAAA clade</taxon>
        <taxon>indigoferoid/millettioid clade</taxon>
        <taxon>Phaseoleae</taxon>
        <taxon>Vigna</taxon>
    </lineage>
</organism>
<dbReference type="EMBL" id="CP144699">
    <property type="protein sequence ID" value="WVZ21310.1"/>
    <property type="molecule type" value="Genomic_DNA"/>
</dbReference>
<evidence type="ECO:0000313" key="9">
    <source>
        <dbReference type="Proteomes" id="UP001374535"/>
    </source>
</evidence>
<comment type="subcellular location">
    <subcellularLocation>
        <location evidence="1 7">Membrane</location>
        <topology evidence="1 7">Multi-pass membrane protein</topology>
    </subcellularLocation>
</comment>
<evidence type="ECO:0000256" key="6">
    <source>
        <dbReference type="ARBA" id="ARBA00023136"/>
    </source>
</evidence>
<reference evidence="8 9" key="1">
    <citation type="journal article" date="2023" name="Life. Sci Alliance">
        <title>Evolutionary insights into 3D genome organization and epigenetic landscape of Vigna mungo.</title>
        <authorList>
            <person name="Junaid A."/>
            <person name="Singh B."/>
            <person name="Bhatia S."/>
        </authorList>
    </citation>
    <scope>NUCLEOTIDE SEQUENCE [LARGE SCALE GENOMIC DNA]</scope>
    <source>
        <strain evidence="8">Urdbean</strain>
    </source>
</reference>
<sequence length="448" mass="50428">MRNRDDRWMSLQLTCKEKEWNNINCSVSKHDRVLPKRLHHHSSQHNFIVIFFSLSLTMTPSVNNHTSEIEFTHRESEEEVAHLHADSALSMDNNTTMQVHADQKCITNKRYMPLLVINYLCLFVGSLAASLLSKYYFIHKGSSILVSTWVQTAGFPLLIIPISLPYLLKLTNRVPFTDFTPRMLVLSVSIGVMLGFNNLFFSWGNSYLPISTSALLLSSQLVFNLLFSVIIVKQKLTFSNVNCVILLTLSSILLALDSSHETPKGLTRKEYFFGFFCTIAAGLMFAFYLPLMEKIYRRVNCYEMVMEMQLVMEVAATTLATIGMAGGGGFAKMKAESRMVFDKGCVVYWVTVLGNVVTWQLCFMGTAGMVFLTSSLTGGICMTALLSMNVLGGVLVYKDAFGGFKAISTILCIWGFLSYVYGIYKLNRKEQHKALTRNKNHIVNIVAN</sequence>
<name>A0AAQ3P5H0_VIGMU</name>
<dbReference type="GO" id="GO:0016020">
    <property type="term" value="C:membrane"/>
    <property type="evidence" value="ECO:0007669"/>
    <property type="project" value="UniProtKB-SubCell"/>
</dbReference>
<feature type="transmembrane region" description="Helical" evidence="7">
    <location>
        <begin position="346"/>
        <end position="372"/>
    </location>
</feature>
<keyword evidence="6 7" id="KW-0472">Membrane</keyword>
<proteinExistence type="inferred from homology"/>
<evidence type="ECO:0000256" key="3">
    <source>
        <dbReference type="ARBA" id="ARBA00022448"/>
    </source>
</evidence>
<dbReference type="PANTHER" id="PTHR31376">
    <property type="entry name" value="OS09G0467300 PROTEIN-RELATED"/>
    <property type="match status" value="1"/>
</dbReference>
<gene>
    <name evidence="8" type="ORF">V8G54_008632</name>
</gene>